<protein>
    <submittedName>
        <fullName evidence="3">GspE N-terminal domain-containing protein</fullName>
    </submittedName>
</protein>
<evidence type="ECO:0000313" key="3">
    <source>
        <dbReference type="EMBL" id="AEI63685.1"/>
    </source>
</evidence>
<sequence length="446" mass="46264">MTFPDPGCPMGLAAGAEGVRGDAMKKRLGDILLERGVVDALQLHSALAYQRKWGVPLGQVVVDQRFSTAQQVLEALAFQAGMQTVDLDVQPPDARLTWLIPERVAEAHRVVPLKLEGQGGRDSVLVVAIAAPASLASLDAVKSVSGKPRVVAKLASDASIRKAIGRLYRGETGEAAPRRFGLEGFSLPEADERMPMVLGGSMAELTNMEAPGGEDGLPLLGALEEVVVQPQAVPSRMRGLVQAIRAMPAPEAQAAVGSQAVPAAPAEGAPLAQPAGAALAVPSSPTEGAHAARAPRSLSTKGMFSAQAVHLAARKSAPATMPVLTAAQPVPMAQVLVYGWGAEASAGIVRVLEDAGLSVRVASTEELRVANEAQVVVAPLPSMEALRQQVHARVLVAGKTPEQDLPRAQAVGARGFLAAPVDPDLLVRAVRRLARPAGDADLKRAS</sequence>
<dbReference type="InterPro" id="IPR007831">
    <property type="entry name" value="T2SS_GspE_N"/>
</dbReference>
<dbReference type="HOGENOM" id="CLU_049725_0_0_7"/>
<name>F8CGX6_MYXFH</name>
<dbReference type="Gene3D" id="3.30.300.160">
    <property type="entry name" value="Type II secretion system, protein E, N-terminal domain"/>
    <property type="match status" value="1"/>
</dbReference>
<gene>
    <name evidence="3" type="ordered locus">LILAB_08870</name>
</gene>
<dbReference type="Pfam" id="PF05157">
    <property type="entry name" value="MshEN"/>
    <property type="match status" value="1"/>
</dbReference>
<reference evidence="3 4" key="1">
    <citation type="journal article" date="2011" name="J. Bacteriol.">
        <title>Genome sequence of the halotolerant marine bacterium Myxococcus fulvus HW-1.</title>
        <authorList>
            <person name="Li Z.F."/>
            <person name="Li X."/>
            <person name="Liu H."/>
            <person name="Liu X."/>
            <person name="Han K."/>
            <person name="Wu Z.H."/>
            <person name="Hu W."/>
            <person name="Li F.F."/>
            <person name="Li Y.Z."/>
        </authorList>
    </citation>
    <scope>NUCLEOTIDE SEQUENCE [LARGE SCALE GENOMIC DNA]</scope>
    <source>
        <strain evidence="4">ATCC BAA-855 / HW-1</strain>
    </source>
</reference>
<dbReference type="InterPro" id="IPR037257">
    <property type="entry name" value="T2SS_E_N_sf"/>
</dbReference>
<dbReference type="Proteomes" id="UP000000488">
    <property type="component" value="Chromosome"/>
</dbReference>
<dbReference type="KEGG" id="mfu:LILAB_08870"/>
<dbReference type="SUPFAM" id="SSF52172">
    <property type="entry name" value="CheY-like"/>
    <property type="match status" value="1"/>
</dbReference>
<accession>F8CGX6</accession>
<feature type="domain" description="Type II secretion system protein GspE N-terminal" evidence="2">
    <location>
        <begin position="81"/>
        <end position="173"/>
    </location>
</feature>
<proteinExistence type="predicted"/>
<dbReference type="EMBL" id="CP002830">
    <property type="protein sequence ID" value="AEI63685.1"/>
    <property type="molecule type" value="Genomic_DNA"/>
</dbReference>
<feature type="region of interest" description="Disordered" evidence="1">
    <location>
        <begin position="275"/>
        <end position="296"/>
    </location>
</feature>
<dbReference type="AlphaFoldDB" id="F8CGX6"/>
<evidence type="ECO:0000313" key="4">
    <source>
        <dbReference type="Proteomes" id="UP000000488"/>
    </source>
</evidence>
<dbReference type="STRING" id="483219.LILAB_08870"/>
<dbReference type="InterPro" id="IPR011006">
    <property type="entry name" value="CheY-like_superfamily"/>
</dbReference>
<evidence type="ECO:0000259" key="2">
    <source>
        <dbReference type="Pfam" id="PF05157"/>
    </source>
</evidence>
<organism evidence="3 4">
    <name type="scientific">Myxococcus fulvus (strain ATCC BAA-855 / HW-1)</name>
    <dbReference type="NCBI Taxonomy" id="483219"/>
    <lineage>
        <taxon>Bacteria</taxon>
        <taxon>Pseudomonadati</taxon>
        <taxon>Myxococcota</taxon>
        <taxon>Myxococcia</taxon>
        <taxon>Myxococcales</taxon>
        <taxon>Cystobacterineae</taxon>
        <taxon>Myxococcaceae</taxon>
        <taxon>Myxococcus</taxon>
    </lineage>
</organism>
<evidence type="ECO:0000256" key="1">
    <source>
        <dbReference type="SAM" id="MobiDB-lite"/>
    </source>
</evidence>
<dbReference type="SUPFAM" id="SSF160246">
    <property type="entry name" value="EspE N-terminal domain-like"/>
    <property type="match status" value="1"/>
</dbReference>
<dbReference type="eggNOG" id="COG2804">
    <property type="taxonomic scope" value="Bacteria"/>
</dbReference>